<accession>A0A220UDE4</accession>
<proteinExistence type="predicted"/>
<dbReference type="NCBIfam" id="TIGR01683">
    <property type="entry name" value="thiS"/>
    <property type="match status" value="1"/>
</dbReference>
<evidence type="ECO:0000313" key="2">
    <source>
        <dbReference type="Proteomes" id="UP000198398"/>
    </source>
</evidence>
<name>A0A220UDE4_9MICO</name>
<dbReference type="InterPro" id="IPR016155">
    <property type="entry name" value="Mopterin_synth/thiamin_S_b"/>
</dbReference>
<reference evidence="2" key="1">
    <citation type="submission" date="2017-07" db="EMBL/GenBank/DDBJ databases">
        <title>Brachybacterium sp. VR2415.</title>
        <authorList>
            <person name="Tak E.J."/>
            <person name="Bae J.-W."/>
        </authorList>
    </citation>
    <scope>NUCLEOTIDE SEQUENCE [LARGE SCALE GENOMIC DNA]</scope>
    <source>
        <strain evidence="2">VR2415</strain>
    </source>
</reference>
<evidence type="ECO:0000313" key="1">
    <source>
        <dbReference type="EMBL" id="ASK65946.1"/>
    </source>
</evidence>
<dbReference type="InterPro" id="IPR003749">
    <property type="entry name" value="ThiS/MoaD-like"/>
</dbReference>
<keyword evidence="2" id="KW-1185">Reference proteome</keyword>
<dbReference type="SUPFAM" id="SSF54285">
    <property type="entry name" value="MoaD/ThiS"/>
    <property type="match status" value="1"/>
</dbReference>
<organism evidence="1 2">
    <name type="scientific">Brachybacterium avium</name>
    <dbReference type="NCBI Taxonomy" id="2017485"/>
    <lineage>
        <taxon>Bacteria</taxon>
        <taxon>Bacillati</taxon>
        <taxon>Actinomycetota</taxon>
        <taxon>Actinomycetes</taxon>
        <taxon>Micrococcales</taxon>
        <taxon>Dermabacteraceae</taxon>
        <taxon>Brachybacterium</taxon>
    </lineage>
</organism>
<dbReference type="InterPro" id="IPR012675">
    <property type="entry name" value="Beta-grasp_dom_sf"/>
</dbReference>
<gene>
    <name evidence="1" type="primary">thiS</name>
    <name evidence="1" type="ORF">CFK39_09060</name>
</gene>
<sequence length="80" mass="8358">MSIVVHVNGEDLDLSDAVTVRDLVADRLGREVGDDGRACDGTPLGVAIAVDDAVLPRSSWAHTPLTSDARYELVTAVQGG</sequence>
<dbReference type="EMBL" id="CP022316">
    <property type="protein sequence ID" value="ASK65946.1"/>
    <property type="molecule type" value="Genomic_DNA"/>
</dbReference>
<dbReference type="CDD" id="cd00565">
    <property type="entry name" value="Ubl_ThiS"/>
    <property type="match status" value="1"/>
</dbReference>
<dbReference type="KEGG" id="brv:CFK39_09060"/>
<dbReference type="InterPro" id="IPR010035">
    <property type="entry name" value="Thi_S"/>
</dbReference>
<dbReference type="RefSeq" id="WP_089065187.1">
    <property type="nucleotide sequence ID" value="NZ_CP022316.1"/>
</dbReference>
<dbReference type="AlphaFoldDB" id="A0A220UDE4"/>
<protein>
    <submittedName>
        <fullName evidence="1">Thiamine biosynthesis protein ThiS</fullName>
    </submittedName>
</protein>
<dbReference type="Proteomes" id="UP000198398">
    <property type="component" value="Chromosome"/>
</dbReference>
<dbReference type="Pfam" id="PF02597">
    <property type="entry name" value="ThiS"/>
    <property type="match status" value="1"/>
</dbReference>
<dbReference type="OrthoDB" id="163636at2"/>
<dbReference type="Gene3D" id="3.10.20.30">
    <property type="match status" value="1"/>
</dbReference>